<protein>
    <recommendedName>
        <fullName evidence="3">Nitroreductase</fullName>
    </recommendedName>
</protein>
<dbReference type="STRING" id="1793.AWC04_17895"/>
<dbReference type="Pfam" id="PF04075">
    <property type="entry name" value="F420H2_quin_red"/>
    <property type="match status" value="1"/>
</dbReference>
<dbReference type="NCBIfam" id="TIGR00026">
    <property type="entry name" value="hi_GC_TIGR00026"/>
    <property type="match status" value="1"/>
</dbReference>
<dbReference type="SUPFAM" id="SSF50475">
    <property type="entry name" value="FMN-binding split barrel"/>
    <property type="match status" value="1"/>
</dbReference>
<dbReference type="Gene3D" id="2.30.110.10">
    <property type="entry name" value="Electron Transport, Fmn-binding Protein, Chain A"/>
    <property type="match status" value="1"/>
</dbReference>
<name>A0A1X1R3T6_MYCFA</name>
<dbReference type="InterPro" id="IPR004378">
    <property type="entry name" value="F420H2_quin_Rdtase"/>
</dbReference>
<gene>
    <name evidence="1" type="ORF">AWC04_17895</name>
</gene>
<dbReference type="Proteomes" id="UP000193484">
    <property type="component" value="Unassembled WGS sequence"/>
</dbReference>
<organism evidence="1 2">
    <name type="scientific">Mycolicibacterium fallax</name>
    <name type="common">Mycobacterium fallax</name>
    <dbReference type="NCBI Taxonomy" id="1793"/>
    <lineage>
        <taxon>Bacteria</taxon>
        <taxon>Bacillati</taxon>
        <taxon>Actinomycetota</taxon>
        <taxon>Actinomycetes</taxon>
        <taxon>Mycobacteriales</taxon>
        <taxon>Mycobacteriaceae</taxon>
        <taxon>Mycolicibacterium</taxon>
    </lineage>
</organism>
<dbReference type="OrthoDB" id="163266at2"/>
<dbReference type="GO" id="GO:0016491">
    <property type="term" value="F:oxidoreductase activity"/>
    <property type="evidence" value="ECO:0007669"/>
    <property type="project" value="InterPro"/>
</dbReference>
<evidence type="ECO:0000313" key="1">
    <source>
        <dbReference type="EMBL" id="ORU98991.1"/>
    </source>
</evidence>
<reference evidence="1 2" key="1">
    <citation type="submission" date="2016-01" db="EMBL/GenBank/DDBJ databases">
        <title>The new phylogeny of the genus Mycobacterium.</title>
        <authorList>
            <person name="Tarcisio F."/>
            <person name="Conor M."/>
            <person name="Antonella G."/>
            <person name="Elisabetta G."/>
            <person name="Giulia F.S."/>
            <person name="Sara T."/>
            <person name="Anna F."/>
            <person name="Clotilde B."/>
            <person name="Roberto B."/>
            <person name="Veronica D.S."/>
            <person name="Fabio R."/>
            <person name="Monica P."/>
            <person name="Olivier J."/>
            <person name="Enrico T."/>
            <person name="Nicola S."/>
        </authorList>
    </citation>
    <scope>NUCLEOTIDE SEQUENCE [LARGE SCALE GENOMIC DNA]</scope>
    <source>
        <strain evidence="1 2">DSM 44179</strain>
    </source>
</reference>
<evidence type="ECO:0000313" key="2">
    <source>
        <dbReference type="Proteomes" id="UP000193484"/>
    </source>
</evidence>
<dbReference type="InterPro" id="IPR012349">
    <property type="entry name" value="Split_barrel_FMN-bd"/>
</dbReference>
<dbReference type="RefSeq" id="WP_085099811.1">
    <property type="nucleotide sequence ID" value="NZ_AP022603.1"/>
</dbReference>
<keyword evidence="2" id="KW-1185">Reference proteome</keyword>
<comment type="caution">
    <text evidence="1">The sequence shown here is derived from an EMBL/GenBank/DDBJ whole genome shotgun (WGS) entry which is preliminary data.</text>
</comment>
<sequence length="164" mass="17960">MTSVLDRWGARLLQNPRFARAPLAAYRHGFGWLFGHRMLMLQHLGRSTGLPRYVCLEVVDRPAPDVLIVASGFGERSQWYRNLRANPNCKLSIGAKRNLPATARTLSPEESAATLARYQQVHPMAWRQLRGVIEQAGGTSVDALPMVALSLTPAGTPSDAAPSS</sequence>
<proteinExistence type="predicted"/>
<accession>A0A1X1R3T6</accession>
<dbReference type="EMBL" id="LQOJ01000054">
    <property type="protein sequence ID" value="ORU98991.1"/>
    <property type="molecule type" value="Genomic_DNA"/>
</dbReference>
<evidence type="ECO:0008006" key="3">
    <source>
        <dbReference type="Google" id="ProtNLM"/>
    </source>
</evidence>
<dbReference type="AlphaFoldDB" id="A0A1X1R3T6"/>